<organism evidence="2 3">
    <name type="scientific">Clostridium perfringens</name>
    <dbReference type="NCBI Taxonomy" id="1502"/>
    <lineage>
        <taxon>Bacteria</taxon>
        <taxon>Bacillati</taxon>
        <taxon>Bacillota</taxon>
        <taxon>Clostridia</taxon>
        <taxon>Eubacteriales</taxon>
        <taxon>Clostridiaceae</taxon>
        <taxon>Clostridium</taxon>
    </lineage>
</organism>
<accession>A0AAE8FQT5</accession>
<sequence>MAGKRTLKQQLFNAVDSRYKVGKGRSKHQDKKNGEIKHDIIYSKNEMERLKDISTNFSKFVREKHPELWRTQLAYMPVEIVNEYLKTKTHCSQNTINGYADSIKKIFRCAEAVYKTGDFTEMRYINKPLSDRDKEATLRDIALSREVHNAALNNMSKTSGGYVGNLLNGILGSRSDETVHIRAKDFNFEKGTVYIWKGKNGKPRTLKIPKIDMDKIKKEIFHDGNKKFNPNQSVCGCGVDAIQKGLIRALERVDIKNGTNFVEQIKEKKTNQHAGRKMVATEKYILNVRSGKFRLIRDKLIAEHRNGKIDLSGLDNSQISAKVWDIINNREHEYINKVELLDIEEKAWSRVSIFLGHGEDRPELKSVYVITDNTKILRFP</sequence>
<gene>
    <name evidence="2" type="ORF">EHZ11_15110</name>
</gene>
<dbReference type="SUPFAM" id="SSF56349">
    <property type="entry name" value="DNA breaking-rejoining enzymes"/>
    <property type="match status" value="1"/>
</dbReference>
<dbReference type="GO" id="GO:0015074">
    <property type="term" value="P:DNA integration"/>
    <property type="evidence" value="ECO:0007669"/>
    <property type="project" value="InterPro"/>
</dbReference>
<dbReference type="GO" id="GO:0003677">
    <property type="term" value="F:DNA binding"/>
    <property type="evidence" value="ECO:0007669"/>
    <property type="project" value="InterPro"/>
</dbReference>
<reference evidence="2 3" key="1">
    <citation type="submission" date="2018-11" db="EMBL/GenBank/DDBJ databases">
        <title>Draft genome sequences of potential pathogenic Clostridium perfringens from environmental surface water in the North West Province, South Africa.</title>
        <authorList>
            <person name="Fourie J.C.J."/>
            <person name="Sanko T.J."/>
            <person name="Bezuidenhout C."/>
            <person name="Mienie C."/>
            <person name="Adeleke R."/>
        </authorList>
    </citation>
    <scope>NUCLEOTIDE SEQUENCE [LARGE SCALE GENOMIC DNA]</scope>
    <source>
        <strain evidence="2 3">SC4-C13</strain>
    </source>
</reference>
<dbReference type="RefSeq" id="WP_124231070.1">
    <property type="nucleotide sequence ID" value="NZ_JASNJJ010000022.1"/>
</dbReference>
<dbReference type="Gene3D" id="1.10.443.10">
    <property type="entry name" value="Intergrase catalytic core"/>
    <property type="match status" value="1"/>
</dbReference>
<name>A0AAE8FQT5_CLOPF</name>
<dbReference type="Proteomes" id="UP000273641">
    <property type="component" value="Unassembled WGS sequence"/>
</dbReference>
<comment type="caution">
    <text evidence="2">The sequence shown here is derived from an EMBL/GenBank/DDBJ whole genome shotgun (WGS) entry which is preliminary data.</text>
</comment>
<proteinExistence type="predicted"/>
<dbReference type="AlphaFoldDB" id="A0AAE8FQT5"/>
<evidence type="ECO:0000313" key="2">
    <source>
        <dbReference type="EMBL" id="RQN22842.1"/>
    </source>
</evidence>
<dbReference type="InterPro" id="IPR013762">
    <property type="entry name" value="Integrase-like_cat_sf"/>
</dbReference>
<protein>
    <submittedName>
        <fullName evidence="2">Uncharacterized protein</fullName>
    </submittedName>
</protein>
<dbReference type="EMBL" id="RQNR01000014">
    <property type="protein sequence ID" value="RQN22842.1"/>
    <property type="molecule type" value="Genomic_DNA"/>
</dbReference>
<dbReference type="GO" id="GO:0006310">
    <property type="term" value="P:DNA recombination"/>
    <property type="evidence" value="ECO:0007669"/>
    <property type="project" value="UniProtKB-KW"/>
</dbReference>
<keyword evidence="1" id="KW-0233">DNA recombination</keyword>
<evidence type="ECO:0000313" key="3">
    <source>
        <dbReference type="Proteomes" id="UP000273641"/>
    </source>
</evidence>
<evidence type="ECO:0000256" key="1">
    <source>
        <dbReference type="ARBA" id="ARBA00023172"/>
    </source>
</evidence>
<dbReference type="InterPro" id="IPR011010">
    <property type="entry name" value="DNA_brk_join_enz"/>
</dbReference>